<dbReference type="GO" id="GO:0031012">
    <property type="term" value="C:extracellular matrix"/>
    <property type="evidence" value="ECO:0007669"/>
    <property type="project" value="TreeGrafter"/>
</dbReference>
<gene>
    <name evidence="9" type="ORF">KP79_PYT14877</name>
</gene>
<dbReference type="PRINTS" id="PR01857">
    <property type="entry name" value="ADAMTSFAMILY"/>
</dbReference>
<feature type="domain" description="PLAC" evidence="8">
    <location>
        <begin position="972"/>
        <end position="1006"/>
    </location>
</feature>
<dbReference type="Gene3D" id="2.20.100.10">
    <property type="entry name" value="Thrombospondin type-1 (TSP1) repeat"/>
    <property type="match status" value="9"/>
</dbReference>
<dbReference type="SUPFAM" id="SSF82895">
    <property type="entry name" value="TSP-1 type 1 repeat"/>
    <property type="match status" value="8"/>
</dbReference>
<evidence type="ECO:0000313" key="10">
    <source>
        <dbReference type="Proteomes" id="UP000242188"/>
    </source>
</evidence>
<dbReference type="OrthoDB" id="5781878at2759"/>
<dbReference type="SMART" id="SM00209">
    <property type="entry name" value="TSP1"/>
    <property type="match status" value="9"/>
</dbReference>
<dbReference type="AlphaFoldDB" id="A0A210QU63"/>
<keyword evidence="10" id="KW-1185">Reference proteome</keyword>
<dbReference type="SUPFAM" id="SSF48726">
    <property type="entry name" value="Immunoglobulin"/>
    <property type="match status" value="1"/>
</dbReference>
<name>A0A210QU63_MIZYE</name>
<dbReference type="Pfam" id="PF07679">
    <property type="entry name" value="I-set"/>
    <property type="match status" value="1"/>
</dbReference>
<dbReference type="Pfam" id="PF19030">
    <property type="entry name" value="TSP1_ADAMTS"/>
    <property type="match status" value="8"/>
</dbReference>
<dbReference type="InterPro" id="IPR007110">
    <property type="entry name" value="Ig-like_dom"/>
</dbReference>
<dbReference type="Pfam" id="PF00090">
    <property type="entry name" value="TSP_1"/>
    <property type="match status" value="1"/>
</dbReference>
<feature type="domain" description="Ig-like" evidence="7">
    <location>
        <begin position="648"/>
        <end position="745"/>
    </location>
</feature>
<dbReference type="InterPro" id="IPR036179">
    <property type="entry name" value="Ig-like_dom_sf"/>
</dbReference>
<dbReference type="PANTHER" id="PTHR13723:SF313">
    <property type="entry name" value="PEPTIDASE M12B DOMAIN-CONTAINING PROTEIN"/>
    <property type="match status" value="1"/>
</dbReference>
<protein>
    <submittedName>
        <fullName evidence="9">ADAMTS-like protein 1</fullName>
    </submittedName>
</protein>
<organism evidence="9 10">
    <name type="scientific">Mizuhopecten yessoensis</name>
    <name type="common">Japanese scallop</name>
    <name type="synonym">Patinopecten yessoensis</name>
    <dbReference type="NCBI Taxonomy" id="6573"/>
    <lineage>
        <taxon>Eukaryota</taxon>
        <taxon>Metazoa</taxon>
        <taxon>Spiralia</taxon>
        <taxon>Lophotrochozoa</taxon>
        <taxon>Mollusca</taxon>
        <taxon>Bivalvia</taxon>
        <taxon>Autobranchia</taxon>
        <taxon>Pteriomorphia</taxon>
        <taxon>Pectinida</taxon>
        <taxon>Pectinoidea</taxon>
        <taxon>Pectinidae</taxon>
        <taxon>Mizuhopecten</taxon>
    </lineage>
</organism>
<keyword evidence="4" id="KW-0677">Repeat</keyword>
<dbReference type="EMBL" id="NEDP02001843">
    <property type="protein sequence ID" value="OWF52293.1"/>
    <property type="molecule type" value="Genomic_DNA"/>
</dbReference>
<dbReference type="GO" id="GO:0030198">
    <property type="term" value="P:extracellular matrix organization"/>
    <property type="evidence" value="ECO:0007669"/>
    <property type="project" value="InterPro"/>
</dbReference>
<feature type="disulfide bond" evidence="6">
    <location>
        <begin position="44"/>
        <end position="79"/>
    </location>
</feature>
<dbReference type="InterPro" id="IPR036383">
    <property type="entry name" value="TSP1_rpt_sf"/>
</dbReference>
<dbReference type="PROSITE" id="PS50900">
    <property type="entry name" value="PLAC"/>
    <property type="match status" value="1"/>
</dbReference>
<dbReference type="InterPro" id="IPR013273">
    <property type="entry name" value="ADAMTS/ADAMTS-like"/>
</dbReference>
<dbReference type="PROSITE" id="PS50092">
    <property type="entry name" value="TSP1"/>
    <property type="match status" value="8"/>
</dbReference>
<dbReference type="Gene3D" id="2.60.40.10">
    <property type="entry name" value="Immunoglobulins"/>
    <property type="match status" value="1"/>
</dbReference>
<evidence type="ECO:0000259" key="8">
    <source>
        <dbReference type="PROSITE" id="PS50900"/>
    </source>
</evidence>
<dbReference type="Pfam" id="PF19236">
    <property type="entry name" value="ADAMTS_CR_3"/>
    <property type="match status" value="1"/>
</dbReference>
<dbReference type="PROSITE" id="PS50835">
    <property type="entry name" value="IG_LIKE"/>
    <property type="match status" value="1"/>
</dbReference>
<keyword evidence="5 6" id="KW-1015">Disulfide bond</keyword>
<dbReference type="GO" id="GO:0005576">
    <property type="term" value="C:extracellular region"/>
    <property type="evidence" value="ECO:0007669"/>
    <property type="project" value="UniProtKB-SubCell"/>
</dbReference>
<feature type="disulfide bond" evidence="6">
    <location>
        <begin position="59"/>
        <end position="69"/>
    </location>
</feature>
<dbReference type="InterPro" id="IPR000884">
    <property type="entry name" value="TSP1_rpt"/>
</dbReference>
<keyword evidence="3" id="KW-0732">Signal</keyword>
<dbReference type="InterPro" id="IPR010909">
    <property type="entry name" value="PLAC"/>
</dbReference>
<accession>A0A210QU63</accession>
<evidence type="ECO:0000256" key="2">
    <source>
        <dbReference type="ARBA" id="ARBA00022525"/>
    </source>
</evidence>
<reference evidence="9 10" key="1">
    <citation type="journal article" date="2017" name="Nat. Ecol. Evol.">
        <title>Scallop genome provides insights into evolution of bilaterian karyotype and development.</title>
        <authorList>
            <person name="Wang S."/>
            <person name="Zhang J."/>
            <person name="Jiao W."/>
            <person name="Li J."/>
            <person name="Xun X."/>
            <person name="Sun Y."/>
            <person name="Guo X."/>
            <person name="Huan P."/>
            <person name="Dong B."/>
            <person name="Zhang L."/>
            <person name="Hu X."/>
            <person name="Sun X."/>
            <person name="Wang J."/>
            <person name="Zhao C."/>
            <person name="Wang Y."/>
            <person name="Wang D."/>
            <person name="Huang X."/>
            <person name="Wang R."/>
            <person name="Lv J."/>
            <person name="Li Y."/>
            <person name="Zhang Z."/>
            <person name="Liu B."/>
            <person name="Lu W."/>
            <person name="Hui Y."/>
            <person name="Liang J."/>
            <person name="Zhou Z."/>
            <person name="Hou R."/>
            <person name="Li X."/>
            <person name="Liu Y."/>
            <person name="Li H."/>
            <person name="Ning X."/>
            <person name="Lin Y."/>
            <person name="Zhao L."/>
            <person name="Xing Q."/>
            <person name="Dou J."/>
            <person name="Li Y."/>
            <person name="Mao J."/>
            <person name="Guo H."/>
            <person name="Dou H."/>
            <person name="Li T."/>
            <person name="Mu C."/>
            <person name="Jiang W."/>
            <person name="Fu Q."/>
            <person name="Fu X."/>
            <person name="Miao Y."/>
            <person name="Liu J."/>
            <person name="Yu Q."/>
            <person name="Li R."/>
            <person name="Liao H."/>
            <person name="Li X."/>
            <person name="Kong Y."/>
            <person name="Jiang Z."/>
            <person name="Chourrout D."/>
            <person name="Li R."/>
            <person name="Bao Z."/>
        </authorList>
    </citation>
    <scope>NUCLEOTIDE SEQUENCE [LARGE SCALE GENOMIC DNA]</scope>
    <source>
        <strain evidence="9 10">PY_sf001</strain>
    </source>
</reference>
<comment type="subcellular location">
    <subcellularLocation>
        <location evidence="1">Secreted</location>
    </subcellularLocation>
</comment>
<evidence type="ECO:0000256" key="3">
    <source>
        <dbReference type="ARBA" id="ARBA00022729"/>
    </source>
</evidence>
<proteinExistence type="predicted"/>
<dbReference type="InterPro" id="IPR013098">
    <property type="entry name" value="Ig_I-set"/>
</dbReference>
<dbReference type="Proteomes" id="UP000242188">
    <property type="component" value="Unassembled WGS sequence"/>
</dbReference>
<dbReference type="SMART" id="SM00408">
    <property type="entry name" value="IGc2"/>
    <property type="match status" value="1"/>
</dbReference>
<evidence type="ECO:0000256" key="6">
    <source>
        <dbReference type="PIRSR" id="PIRSR613273-3"/>
    </source>
</evidence>
<comment type="caution">
    <text evidence="9">The sequence shown here is derived from an EMBL/GenBank/DDBJ whole genome shotgun (WGS) entry which is preliminary data.</text>
</comment>
<dbReference type="InterPro" id="IPR003598">
    <property type="entry name" value="Ig_sub2"/>
</dbReference>
<dbReference type="InterPro" id="IPR050439">
    <property type="entry name" value="ADAMTS_ADAMTS-like"/>
</dbReference>
<evidence type="ECO:0000256" key="1">
    <source>
        <dbReference type="ARBA" id="ARBA00004613"/>
    </source>
</evidence>
<dbReference type="Pfam" id="PF08686">
    <property type="entry name" value="PLAC"/>
    <property type="match status" value="1"/>
</dbReference>
<dbReference type="PANTHER" id="PTHR13723">
    <property type="entry name" value="ADAMTS A DISINTEGRIN AND METALLOPROTEASE WITH THROMBOSPONDIN MOTIFS PROTEASE"/>
    <property type="match status" value="1"/>
</dbReference>
<evidence type="ECO:0000256" key="4">
    <source>
        <dbReference type="ARBA" id="ARBA00022737"/>
    </source>
</evidence>
<keyword evidence="2" id="KW-0964">Secreted</keyword>
<evidence type="ECO:0000259" key="7">
    <source>
        <dbReference type="PROSITE" id="PS50835"/>
    </source>
</evidence>
<dbReference type="InterPro" id="IPR013783">
    <property type="entry name" value="Ig-like_fold"/>
</dbReference>
<sequence length="1006" mass="114308">MVITRRFSGPVLYQSRICLYFARESTCHVVAADYWSIWTEWSECSRTCDSGAAYQLRRCLRSRRFARGCDGEHIRYSTCNAKDCPRGSVDFRLQQCAAHNDDRHQVTNLKWVPYHDSTSPCALYCQAVGSNTIRRFSPKVLDGTRCRDDVLDICINGKCWPVGCDKVLGSKTYLDSCGVCGGNNSCLPETGNTWYRWINTGYGPCSETCGVGFQERRIACQDTRTRRLVNSQNCHGSDVIERVRRECISKKCLPSWRVGPWYDCTQTCGGGFAWRTVICVDTFLDGTQRVLKDTECPSPKPSTRKSCGNILCPKWYAGEWTPCSVSCGPGFQDRDVVCRHIGIQFCQADRKPVTRKNCSTNIPCSSKDDDIQEVFDGEQRDSFYTADVIYEDDIDTQLLAVPKFVVSHWGPCSTSCGKGTRFRFVRCKVFLSFLDTLTDLSDSDCQDVKPPEDGPCEGDPCLAHYEYRDIGETQCSRTCLGGVKESILRCVNKFTDEEAPERLCVEAEAIPIERKVCNDFPCPQRWKVGYFQRCSATCGGGFMLRNVSCVQEFSSGRNNLLHLPDFMCDQPTPPRRQHCNRIDCPAKWVVTNWSECSMSCGVGIRSRDVFCVRELANGQIVNVTYDECWNILQPDRFYQCNMTKCPIPKIKIVDVVFFQLNKIKKIRLSVGMKAYVLPGTTVIIKCTAKGVNKKSVQWFKNGRRLYMTSRVKLTQRYALKIRKSRPEVDSGIYSCKYGNVRANMTLLFSTVYDLFQETVVRESYLSEMLAETRAKNMTTFQKDPLDRTIRPLYLVEVPWSACSATCGGGLQNRNVTCEIITNDYYEMFPMRTCIKAGYPKPELIRSCSLMPCTFWKVGDWSECLQAKCTRNMFSMMERTVVCVSEEDETVTINSTYCEGPMAGPHPIRECINVNCTARWNTSAWSDCMGECGRKGFRARMLNCIWSNTGQPARQHCEGVRRPRTRKSCIRKCSNACVDESDYCSIVKIMRLCDSGSFRKKCCKTCS</sequence>
<feature type="disulfide bond" evidence="6">
    <location>
        <begin position="48"/>
        <end position="84"/>
    </location>
</feature>
<dbReference type="STRING" id="6573.A0A210QU63"/>
<evidence type="ECO:0000313" key="9">
    <source>
        <dbReference type="EMBL" id="OWF52293.1"/>
    </source>
</evidence>
<dbReference type="InterPro" id="IPR045371">
    <property type="entry name" value="ADAMTS_CR_3"/>
</dbReference>
<evidence type="ECO:0000256" key="5">
    <source>
        <dbReference type="ARBA" id="ARBA00023157"/>
    </source>
</evidence>